<evidence type="ECO:0000256" key="7">
    <source>
        <dbReference type="ARBA" id="ARBA00023054"/>
    </source>
</evidence>
<keyword evidence="8" id="KW-0131">Cell cycle</keyword>
<dbReference type="GO" id="GO:0000444">
    <property type="term" value="C:MIS12/MIND type complex"/>
    <property type="evidence" value="ECO:0007669"/>
    <property type="project" value="TreeGrafter"/>
</dbReference>
<dbReference type="Proteomes" id="UP000298327">
    <property type="component" value="Unassembled WGS sequence"/>
</dbReference>
<organism evidence="10 11">
    <name type="scientific">Dentipellis fragilis</name>
    <dbReference type="NCBI Taxonomy" id="205917"/>
    <lineage>
        <taxon>Eukaryota</taxon>
        <taxon>Fungi</taxon>
        <taxon>Dikarya</taxon>
        <taxon>Basidiomycota</taxon>
        <taxon>Agaricomycotina</taxon>
        <taxon>Agaricomycetes</taxon>
        <taxon>Russulales</taxon>
        <taxon>Hericiaceae</taxon>
        <taxon>Dentipellis</taxon>
    </lineage>
</organism>
<comment type="similarity">
    <text evidence="2">Belongs to the mis12 family.</text>
</comment>
<dbReference type="AlphaFoldDB" id="A0A4Y9Z4W4"/>
<keyword evidence="9" id="KW-0137">Centromere</keyword>
<dbReference type="GO" id="GO:0051382">
    <property type="term" value="P:kinetochore assembly"/>
    <property type="evidence" value="ECO:0007669"/>
    <property type="project" value="TreeGrafter"/>
</dbReference>
<evidence type="ECO:0000256" key="4">
    <source>
        <dbReference type="ARBA" id="ARBA00022618"/>
    </source>
</evidence>
<evidence type="ECO:0000256" key="8">
    <source>
        <dbReference type="ARBA" id="ARBA00023306"/>
    </source>
</evidence>
<evidence type="ECO:0000256" key="3">
    <source>
        <dbReference type="ARBA" id="ARBA00022454"/>
    </source>
</evidence>
<dbReference type="GO" id="GO:0000070">
    <property type="term" value="P:mitotic sister chromatid segregation"/>
    <property type="evidence" value="ECO:0007669"/>
    <property type="project" value="TreeGrafter"/>
</dbReference>
<evidence type="ECO:0000256" key="9">
    <source>
        <dbReference type="ARBA" id="ARBA00023328"/>
    </source>
</evidence>
<evidence type="ECO:0000256" key="5">
    <source>
        <dbReference type="ARBA" id="ARBA00022776"/>
    </source>
</evidence>
<dbReference type="OrthoDB" id="1884855at2759"/>
<comment type="caution">
    <text evidence="10">The sequence shown here is derived from an EMBL/GenBank/DDBJ whole genome shotgun (WGS) entry which is preliminary data.</text>
</comment>
<dbReference type="STRING" id="205917.A0A4Y9Z4W4"/>
<evidence type="ECO:0000256" key="1">
    <source>
        <dbReference type="ARBA" id="ARBA00004629"/>
    </source>
</evidence>
<dbReference type="PANTHER" id="PTHR14527">
    <property type="entry name" value="PROTEIN MIS12 HOMOLOG"/>
    <property type="match status" value="1"/>
</dbReference>
<evidence type="ECO:0000256" key="6">
    <source>
        <dbReference type="ARBA" id="ARBA00022838"/>
    </source>
</evidence>
<dbReference type="GO" id="GO:0005634">
    <property type="term" value="C:nucleus"/>
    <property type="evidence" value="ECO:0007669"/>
    <property type="project" value="InterPro"/>
</dbReference>
<protein>
    <recommendedName>
        <fullName evidence="12">Mis12-domain-containing protein</fullName>
    </recommendedName>
</protein>
<keyword evidence="11" id="KW-1185">Reference proteome</keyword>
<sequence>MEASSSKQAGPPPTVPSVLLPEILSFSPHFLLDDIVNIANHAVGDTVDAMEKFILRWADERADADANWDSTQELEQGLVAFQTLLEFHTDIAFDFFEAWSLRNIFAIPADLPIVVPHHAGLDLEQPPGKEAELLAEIEDLRRQVDNVRLLRPFRIIRSVSPHPQERRLERLLTRAARIGSRQTEKSRRRYARLASLHPNNANPTTLNALPQDLVTLSTSSSALPDLELVPPDVPDPGKRHWEAGKAGYLGWAASRLIARAKEGERRQSGEEIVGKADYVKAALEVARAKSKST</sequence>
<evidence type="ECO:0000313" key="11">
    <source>
        <dbReference type="Proteomes" id="UP000298327"/>
    </source>
</evidence>
<reference evidence="10 11" key="1">
    <citation type="submission" date="2019-02" db="EMBL/GenBank/DDBJ databases">
        <title>Genome sequencing of the rare red list fungi Dentipellis fragilis.</title>
        <authorList>
            <person name="Buettner E."/>
            <person name="Kellner H."/>
        </authorList>
    </citation>
    <scope>NUCLEOTIDE SEQUENCE [LARGE SCALE GENOMIC DNA]</scope>
    <source>
        <strain evidence="10 11">DSM 105465</strain>
    </source>
</reference>
<proteinExistence type="inferred from homology"/>
<keyword evidence="3" id="KW-0158">Chromosome</keyword>
<keyword evidence="6" id="KW-0995">Kinetochore</keyword>
<keyword evidence="4" id="KW-0132">Cell division</keyword>
<accession>A0A4Y9Z4W4</accession>
<dbReference type="EMBL" id="SEOQ01000136">
    <property type="protein sequence ID" value="TFY69514.1"/>
    <property type="molecule type" value="Genomic_DNA"/>
</dbReference>
<comment type="subcellular location">
    <subcellularLocation>
        <location evidence="1">Chromosome</location>
        <location evidence="1">Centromere</location>
        <location evidence="1">Kinetochore</location>
    </subcellularLocation>
</comment>
<keyword evidence="5" id="KW-0498">Mitosis</keyword>
<evidence type="ECO:0000256" key="2">
    <source>
        <dbReference type="ARBA" id="ARBA00008643"/>
    </source>
</evidence>
<gene>
    <name evidence="10" type="ORF">EVG20_g3145</name>
</gene>
<evidence type="ECO:0000313" key="10">
    <source>
        <dbReference type="EMBL" id="TFY69514.1"/>
    </source>
</evidence>
<keyword evidence="7" id="KW-0175">Coiled coil</keyword>
<dbReference type="PANTHER" id="PTHR14527:SF2">
    <property type="entry name" value="PROTEIN MIS12 HOMOLOG"/>
    <property type="match status" value="1"/>
</dbReference>
<dbReference type="Pfam" id="PF05859">
    <property type="entry name" value="Mis12"/>
    <property type="match status" value="1"/>
</dbReference>
<name>A0A4Y9Z4W4_9AGAM</name>
<dbReference type="GO" id="GO:0051301">
    <property type="term" value="P:cell division"/>
    <property type="evidence" value="ECO:0007669"/>
    <property type="project" value="UniProtKB-KW"/>
</dbReference>
<evidence type="ECO:0008006" key="12">
    <source>
        <dbReference type="Google" id="ProtNLM"/>
    </source>
</evidence>
<dbReference type="InterPro" id="IPR008685">
    <property type="entry name" value="Centromere_Mis12"/>
</dbReference>